<dbReference type="InterPro" id="IPR028823">
    <property type="entry name" value="NALCN"/>
</dbReference>
<sequence length="167" mass="18397">MNRIRELSNVSWNSLAIPDTHCSPDGEGYQCPRGFKCMDLEELGLSRQELGYSGFNELGTSIFTVYQAASQEGWNVFIAVIIETFAEIRVQFQQMWGSRSSTTSTTSSQTFHEDSAGGWQLVAVDVNKPHGQAPACLQIRLLNGVYAMDAADSRRRLAAGVIQMVGL</sequence>
<dbReference type="PANTHER" id="PTHR46141">
    <property type="entry name" value="SODIUM LEAK CHANNEL NON-SELECTIVE PROTEIN"/>
    <property type="match status" value="1"/>
</dbReference>
<dbReference type="GO" id="GO:0005261">
    <property type="term" value="F:monoatomic cation channel activity"/>
    <property type="evidence" value="ECO:0007669"/>
    <property type="project" value="InterPro"/>
</dbReference>
<organism evidence="1 2">
    <name type="scientific">Liparis tanakae</name>
    <name type="common">Tanaka's snailfish</name>
    <dbReference type="NCBI Taxonomy" id="230148"/>
    <lineage>
        <taxon>Eukaryota</taxon>
        <taxon>Metazoa</taxon>
        <taxon>Chordata</taxon>
        <taxon>Craniata</taxon>
        <taxon>Vertebrata</taxon>
        <taxon>Euteleostomi</taxon>
        <taxon>Actinopterygii</taxon>
        <taxon>Neopterygii</taxon>
        <taxon>Teleostei</taxon>
        <taxon>Neoteleostei</taxon>
        <taxon>Acanthomorphata</taxon>
        <taxon>Eupercaria</taxon>
        <taxon>Perciformes</taxon>
        <taxon>Cottioidei</taxon>
        <taxon>Cottales</taxon>
        <taxon>Liparidae</taxon>
        <taxon>Liparis</taxon>
    </lineage>
</organism>
<dbReference type="OrthoDB" id="10069766at2759"/>
<dbReference type="AlphaFoldDB" id="A0A4Z2F8W6"/>
<name>A0A4Z2F8W6_9TELE</name>
<dbReference type="GO" id="GO:0032230">
    <property type="term" value="P:positive regulation of synaptic transmission, GABAergic"/>
    <property type="evidence" value="ECO:0007669"/>
    <property type="project" value="TreeGrafter"/>
</dbReference>
<protein>
    <submittedName>
        <fullName evidence="1">Sodium leak channel non-selective protein</fullName>
    </submittedName>
</protein>
<reference evidence="1 2" key="1">
    <citation type="submission" date="2019-03" db="EMBL/GenBank/DDBJ databases">
        <title>First draft genome of Liparis tanakae, snailfish: a comprehensive survey of snailfish specific genes.</title>
        <authorList>
            <person name="Kim W."/>
            <person name="Song I."/>
            <person name="Jeong J.-H."/>
            <person name="Kim D."/>
            <person name="Kim S."/>
            <person name="Ryu S."/>
            <person name="Song J.Y."/>
            <person name="Lee S.K."/>
        </authorList>
    </citation>
    <scope>NUCLEOTIDE SEQUENCE [LARGE SCALE GENOMIC DNA]</scope>
    <source>
        <tissue evidence="1">Muscle</tissue>
    </source>
</reference>
<dbReference type="PANTHER" id="PTHR46141:SF1">
    <property type="entry name" value="SODIUM LEAK CHANNEL NALCN"/>
    <property type="match status" value="1"/>
</dbReference>
<gene>
    <name evidence="1" type="primary">NALCN_6</name>
    <name evidence="1" type="ORF">EYF80_052530</name>
</gene>
<dbReference type="GO" id="GO:0005886">
    <property type="term" value="C:plasma membrane"/>
    <property type="evidence" value="ECO:0007669"/>
    <property type="project" value="TreeGrafter"/>
</dbReference>
<keyword evidence="2" id="KW-1185">Reference proteome</keyword>
<accession>A0A4Z2F8W6</accession>
<comment type="caution">
    <text evidence="1">The sequence shown here is derived from an EMBL/GenBank/DDBJ whole genome shotgun (WGS) entry which is preliminary data.</text>
</comment>
<proteinExistence type="predicted"/>
<evidence type="ECO:0000313" key="1">
    <source>
        <dbReference type="EMBL" id="TNN37310.1"/>
    </source>
</evidence>
<evidence type="ECO:0000313" key="2">
    <source>
        <dbReference type="Proteomes" id="UP000314294"/>
    </source>
</evidence>
<dbReference type="EMBL" id="SRLO01001504">
    <property type="protein sequence ID" value="TNN37310.1"/>
    <property type="molecule type" value="Genomic_DNA"/>
</dbReference>
<dbReference type="Proteomes" id="UP000314294">
    <property type="component" value="Unassembled WGS sequence"/>
</dbReference>
<dbReference type="GO" id="GO:0032224">
    <property type="term" value="P:positive regulation of synaptic transmission, cholinergic"/>
    <property type="evidence" value="ECO:0007669"/>
    <property type="project" value="TreeGrafter"/>
</dbReference>